<accession>A0A1S2LRD3</accession>
<dbReference type="GO" id="GO:0009432">
    <property type="term" value="P:SOS response"/>
    <property type="evidence" value="ECO:0007669"/>
    <property type="project" value="TreeGrafter"/>
</dbReference>
<dbReference type="RefSeq" id="WP_071317461.1">
    <property type="nucleotide sequence ID" value="NZ_CP063356.2"/>
</dbReference>
<name>A0A1S2LRD3_9BACI</name>
<evidence type="ECO:0000313" key="4">
    <source>
        <dbReference type="EMBL" id="QOY36262.1"/>
    </source>
</evidence>
<reference evidence="3 5" key="1">
    <citation type="submission" date="2016-10" db="EMBL/GenBank/DDBJ databases">
        <title>Draft genome sequences of four alkaliphilic bacteria belonging to the Anaerobacillus genus.</title>
        <authorList>
            <person name="Bassil N.M."/>
            <person name="Lloyd J.R."/>
        </authorList>
    </citation>
    <scope>NUCLEOTIDE SEQUENCE [LARGE SCALE GENOMIC DNA]</scope>
    <source>
        <strain evidence="3 5">NB2006</strain>
    </source>
</reference>
<dbReference type="GO" id="GO:0005524">
    <property type="term" value="F:ATP binding"/>
    <property type="evidence" value="ECO:0007669"/>
    <property type="project" value="UniProtKB-UniRule"/>
</dbReference>
<dbReference type="InterPro" id="IPR011761">
    <property type="entry name" value="ATP-grasp"/>
</dbReference>
<reference evidence="4 5" key="2">
    <citation type="journal article" date="2017" name="Genome Announc.">
        <title>Draft Genome Sequences of Four Alkaliphilic Bacteria Belonging to the Anaerobacillus Genus.</title>
        <authorList>
            <person name="Bassil N.M."/>
            <person name="Lloyd J.R."/>
        </authorList>
    </citation>
    <scope>NUCLEOTIDE SEQUENCE [LARGE SCALE GENOMIC DNA]</scope>
    <source>
        <strain evidence="4 5">NB2006</strain>
    </source>
</reference>
<sequence length="266" mass="30161">MATSRPYLSLIQSSVKNDGVSFEEVSPNYLYRAILDDKSFLMHDVEIGLNNSAAAKTALSKSGTFDALSYFQVPAIEHIFLINTNSRFNKSDVFEIAKKQFYQWNENVVLKQDNGSQGNNVYKITTLAEFEEKLHYLFNLNVNGAISPYHPSTYEYRIVTLNNEPKLFLAKERTISWKHNLISGALSVDVPEEKIPLLSDLAKKAAIALELDFCTVDILETATGLLVLEVNEQVMLDEYCKNDTLRQQKVAALYREAILTRFNKMA</sequence>
<keyword evidence="5" id="KW-1185">Reference proteome</keyword>
<proteinExistence type="predicted"/>
<dbReference type="GO" id="GO:0005737">
    <property type="term" value="C:cytoplasm"/>
    <property type="evidence" value="ECO:0007669"/>
    <property type="project" value="TreeGrafter"/>
</dbReference>
<reference evidence="4" key="4">
    <citation type="submission" date="2020-10" db="EMBL/GenBank/DDBJ databases">
        <authorList>
            <person name="Bassil N.M."/>
            <person name="Lloyd J.R."/>
        </authorList>
    </citation>
    <scope>NUCLEOTIDE SEQUENCE</scope>
    <source>
        <strain evidence="4">NB2006</strain>
    </source>
</reference>
<dbReference type="Proteomes" id="UP000180175">
    <property type="component" value="Chromosome"/>
</dbReference>
<evidence type="ECO:0000313" key="3">
    <source>
        <dbReference type="EMBL" id="OIJ15071.1"/>
    </source>
</evidence>
<keyword evidence="1" id="KW-0547">Nucleotide-binding</keyword>
<dbReference type="PROSITE" id="PS50975">
    <property type="entry name" value="ATP_GRASP"/>
    <property type="match status" value="1"/>
</dbReference>
<organism evidence="3 5">
    <name type="scientific">Anaerobacillus isosaccharinicus</name>
    <dbReference type="NCBI Taxonomy" id="1532552"/>
    <lineage>
        <taxon>Bacteria</taxon>
        <taxon>Bacillati</taxon>
        <taxon>Bacillota</taxon>
        <taxon>Bacilli</taxon>
        <taxon>Bacillales</taxon>
        <taxon>Bacillaceae</taxon>
        <taxon>Anaerobacillus</taxon>
    </lineage>
</organism>
<feature type="domain" description="ATP-grasp" evidence="2">
    <location>
        <begin position="65"/>
        <end position="259"/>
    </location>
</feature>
<dbReference type="AlphaFoldDB" id="A0A1S2LRD3"/>
<dbReference type="PANTHER" id="PTHR21621:SF0">
    <property type="entry name" value="BETA-CITRYLGLUTAMATE SYNTHASE B-RELATED"/>
    <property type="match status" value="1"/>
</dbReference>
<dbReference type="OrthoDB" id="8136469at2"/>
<dbReference type="EMBL" id="CP063356">
    <property type="protein sequence ID" value="QOY36262.1"/>
    <property type="molecule type" value="Genomic_DNA"/>
</dbReference>
<dbReference type="Pfam" id="PF08443">
    <property type="entry name" value="RimK"/>
    <property type="match status" value="1"/>
</dbReference>
<dbReference type="InterPro" id="IPR013651">
    <property type="entry name" value="ATP-grasp_RimK-type"/>
</dbReference>
<dbReference type="SUPFAM" id="SSF56059">
    <property type="entry name" value="Glutathione synthetase ATP-binding domain-like"/>
    <property type="match status" value="1"/>
</dbReference>
<dbReference type="KEGG" id="aia:AWH56_000755"/>
<dbReference type="Gene3D" id="3.30.470.20">
    <property type="entry name" value="ATP-grasp fold, B domain"/>
    <property type="match status" value="1"/>
</dbReference>
<gene>
    <name evidence="4" type="ORF">AWH56_000755</name>
    <name evidence="3" type="ORF">AWH56_12720</name>
</gene>
<keyword evidence="1" id="KW-0067">ATP-binding</keyword>
<evidence type="ECO:0000256" key="1">
    <source>
        <dbReference type="PROSITE-ProRule" id="PRU00409"/>
    </source>
</evidence>
<dbReference type="EMBL" id="LQXD01000109">
    <property type="protein sequence ID" value="OIJ15071.1"/>
    <property type="molecule type" value="Genomic_DNA"/>
</dbReference>
<protein>
    <recommendedName>
        <fullName evidence="2">ATP-grasp domain-containing protein</fullName>
    </recommendedName>
</protein>
<reference evidence="4 5" key="3">
    <citation type="journal article" date="2019" name="Int. J. Syst. Evol. Microbiol.">
        <title>Anaerobacillus isosaccharinicus sp. nov., an alkaliphilic bacterium which degrades isosaccharinic acid.</title>
        <authorList>
            <person name="Bassil N.M."/>
            <person name="Lloyd J.R."/>
        </authorList>
    </citation>
    <scope>NUCLEOTIDE SEQUENCE [LARGE SCALE GENOMIC DNA]</scope>
    <source>
        <strain evidence="4 5">NB2006</strain>
    </source>
</reference>
<evidence type="ECO:0000313" key="5">
    <source>
        <dbReference type="Proteomes" id="UP000180175"/>
    </source>
</evidence>
<evidence type="ECO:0000259" key="2">
    <source>
        <dbReference type="PROSITE" id="PS50975"/>
    </source>
</evidence>
<dbReference type="PANTHER" id="PTHR21621">
    <property type="entry name" value="RIBOSOMAL PROTEIN S6 MODIFICATION PROTEIN"/>
    <property type="match status" value="1"/>
</dbReference>
<dbReference type="GO" id="GO:0046872">
    <property type="term" value="F:metal ion binding"/>
    <property type="evidence" value="ECO:0007669"/>
    <property type="project" value="InterPro"/>
</dbReference>
<dbReference type="GO" id="GO:0018169">
    <property type="term" value="F:ribosomal S6-glutamic acid ligase activity"/>
    <property type="evidence" value="ECO:0007669"/>
    <property type="project" value="TreeGrafter"/>
</dbReference>